<dbReference type="InterPro" id="IPR007055">
    <property type="entry name" value="BON_dom"/>
</dbReference>
<evidence type="ECO:0000256" key="1">
    <source>
        <dbReference type="ARBA" id="ARBA00022729"/>
    </source>
</evidence>
<evidence type="ECO:0000259" key="2">
    <source>
        <dbReference type="PROSITE" id="PS50914"/>
    </source>
</evidence>
<dbReference type="PANTHER" id="PTHR34606:SF4">
    <property type="entry name" value="OUTER MEMBRANE LIPOPROTEIN DOLP"/>
    <property type="match status" value="1"/>
</dbReference>
<dbReference type="Pfam" id="PF04972">
    <property type="entry name" value="BON"/>
    <property type="match status" value="3"/>
</dbReference>
<dbReference type="PATRIC" id="fig|317659.3.peg.6157"/>
<keyword evidence="4" id="KW-1185">Reference proteome</keyword>
<dbReference type="SMART" id="SM00749">
    <property type="entry name" value="BON"/>
    <property type="match status" value="3"/>
</dbReference>
<proteinExistence type="predicted"/>
<sequence>MQMTTDEELYQQVMAELDWDLALEAKRIKVHVRDGTVTLSGEVSSHAEKWHAEEAVSQVSRVAALMNNIEVVVSSDHVRTDSDIASAAVNALEWNTSLANHKISVNVSDGWLVLSGEVASDHQRQTAGYAVRYLQGVRGINNDITIGTHTYPDTIKADIESAFRRRASIDAHGIEVLVNNGEVTLTGAVASLPELEMARSTALRTAGVQKVVSHLIVSSQR</sequence>
<dbReference type="Gene3D" id="3.30.1340.30">
    <property type="match status" value="3"/>
</dbReference>
<feature type="domain" description="BON" evidence="2">
    <location>
        <begin position="5"/>
        <end position="73"/>
    </location>
</feature>
<feature type="domain" description="BON" evidence="2">
    <location>
        <begin position="151"/>
        <end position="219"/>
    </location>
</feature>
<protein>
    <submittedName>
        <fullName evidence="3">OsmY domain-containing protein</fullName>
    </submittedName>
</protein>
<organism evidence="3 4">
    <name type="scientific">Pseudomonas syringae pv. coryli</name>
    <dbReference type="NCBI Taxonomy" id="317659"/>
    <lineage>
        <taxon>Bacteria</taxon>
        <taxon>Pseudomonadati</taxon>
        <taxon>Pseudomonadota</taxon>
        <taxon>Gammaproteobacteria</taxon>
        <taxon>Pseudomonadales</taxon>
        <taxon>Pseudomonadaceae</taxon>
        <taxon>Pseudomonas</taxon>
    </lineage>
</organism>
<dbReference type="EMBL" id="LJQC01000627">
    <property type="protein sequence ID" value="KPW97039.1"/>
    <property type="molecule type" value="Genomic_DNA"/>
</dbReference>
<comment type="caution">
    <text evidence="3">The sequence shown here is derived from an EMBL/GenBank/DDBJ whole genome shotgun (WGS) entry which is preliminary data.</text>
</comment>
<keyword evidence="1" id="KW-0732">Signal</keyword>
<dbReference type="InterPro" id="IPR051686">
    <property type="entry name" value="Lipoprotein_DolP"/>
</dbReference>
<dbReference type="PANTHER" id="PTHR34606">
    <property type="entry name" value="BON DOMAIN-CONTAINING PROTEIN"/>
    <property type="match status" value="1"/>
</dbReference>
<dbReference type="PROSITE" id="PS50914">
    <property type="entry name" value="BON"/>
    <property type="match status" value="3"/>
</dbReference>
<evidence type="ECO:0000313" key="4">
    <source>
        <dbReference type="Proteomes" id="UP000051335"/>
    </source>
</evidence>
<gene>
    <name evidence="3" type="ORF">ALO75_03909</name>
</gene>
<reference evidence="3 4" key="1">
    <citation type="submission" date="2015-09" db="EMBL/GenBank/DDBJ databases">
        <title>Genome announcement of multiple Pseudomonas syringae strains.</title>
        <authorList>
            <person name="Thakur S."/>
            <person name="Wang P.W."/>
            <person name="Gong Y."/>
            <person name="Weir B.S."/>
            <person name="Guttman D.S."/>
        </authorList>
    </citation>
    <scope>NUCLEOTIDE SEQUENCE [LARGE SCALE GENOMIC DNA]</scope>
    <source>
        <strain evidence="3 4">ICMP17001</strain>
    </source>
</reference>
<accession>A0A0P9N4X8</accession>
<name>A0A0P9N4X8_9PSED</name>
<evidence type="ECO:0000313" key="3">
    <source>
        <dbReference type="EMBL" id="KPW97039.1"/>
    </source>
</evidence>
<dbReference type="AlphaFoldDB" id="A0A0P9N4X8"/>
<dbReference type="InterPro" id="IPR014004">
    <property type="entry name" value="Transpt-assoc_nodulatn_dom_bac"/>
</dbReference>
<feature type="domain" description="BON" evidence="2">
    <location>
        <begin position="80"/>
        <end position="148"/>
    </location>
</feature>
<dbReference type="Proteomes" id="UP000051335">
    <property type="component" value="Unassembled WGS sequence"/>
</dbReference>